<evidence type="ECO:0000256" key="5">
    <source>
        <dbReference type="ARBA" id="ARBA00041564"/>
    </source>
</evidence>
<dbReference type="EC" id="5.4.4.2" evidence="3"/>
<evidence type="ECO:0000256" key="1">
    <source>
        <dbReference type="ARBA" id="ARBA00000799"/>
    </source>
</evidence>
<dbReference type="PRINTS" id="PR00095">
    <property type="entry name" value="ANTSNTHASEI"/>
</dbReference>
<evidence type="ECO:0000259" key="6">
    <source>
        <dbReference type="Pfam" id="PF00425"/>
    </source>
</evidence>
<comment type="similarity">
    <text evidence="2">Belongs to the isochorismate synthase family.</text>
</comment>
<name>A0ABS0VVT6_9CORY</name>
<comment type="caution">
    <text evidence="7">The sequence shown here is derived from an EMBL/GenBank/DDBJ whole genome shotgun (WGS) entry which is preliminary data.</text>
</comment>
<sequence>MREFIFSDGESTLTATGIARFWPNPGDAVAALRTGTVPLIVGALPFYTAETPALFTPDHYRHHLGTPELPDGHIPAPTRIDEHPSTEQHAERVASAVAAIKEGQVSKIVLARRETYHFDRDVNPEVLLSRFIDGSGTGTGYLVDISVAGRSHLGETIVGSSPELLIRKRGNRIESHPLAGTAPRSTDPVQDEARATELLLSPKDLDEHAYVTSEIDRVLRPYCTELHIPRRPTLTRTSHTWHLGTPITGTLGDGRVSVLELALALHPTPAVAGHPTSSALELLRTYEPERGFYAGTVGWADEHGDGEWRVTIRSCVVDSRAHQIRAHAGGGIVATSVPDTEVRETRTKFGPLRAALGIHSTPEPKARHVRTH</sequence>
<dbReference type="EMBL" id="JAEIOT010000004">
    <property type="protein sequence ID" value="MBI8999478.1"/>
    <property type="molecule type" value="Genomic_DNA"/>
</dbReference>
<evidence type="ECO:0000313" key="7">
    <source>
        <dbReference type="EMBL" id="MBI8999478.1"/>
    </source>
</evidence>
<evidence type="ECO:0000256" key="2">
    <source>
        <dbReference type="ARBA" id="ARBA00005297"/>
    </source>
</evidence>
<organism evidence="7 8">
    <name type="scientific">Corynebacterium marambiense</name>
    <dbReference type="NCBI Taxonomy" id="2765364"/>
    <lineage>
        <taxon>Bacteria</taxon>
        <taxon>Bacillati</taxon>
        <taxon>Actinomycetota</taxon>
        <taxon>Actinomycetes</taxon>
        <taxon>Mycobacteriales</taxon>
        <taxon>Corynebacteriaceae</taxon>
        <taxon>Corynebacterium</taxon>
    </lineage>
</organism>
<dbReference type="InterPro" id="IPR019999">
    <property type="entry name" value="Anth_synth_I-like"/>
</dbReference>
<accession>A0ABS0VVT6</accession>
<keyword evidence="8" id="KW-1185">Reference proteome</keyword>
<evidence type="ECO:0000313" key="8">
    <source>
        <dbReference type="Proteomes" id="UP000625574"/>
    </source>
</evidence>
<dbReference type="Gene3D" id="3.60.120.10">
    <property type="entry name" value="Anthranilate synthase"/>
    <property type="match status" value="1"/>
</dbReference>
<dbReference type="InterPro" id="IPR015890">
    <property type="entry name" value="Chorismate_C"/>
</dbReference>
<dbReference type="InterPro" id="IPR005801">
    <property type="entry name" value="ADC_synthase"/>
</dbReference>
<gene>
    <name evidence="7" type="ORF">JDV76_00560</name>
</gene>
<reference evidence="7 8" key="1">
    <citation type="submission" date="2020-12" db="EMBL/GenBank/DDBJ databases">
        <title>Genome public.</title>
        <authorList>
            <person name="Sun Q."/>
        </authorList>
    </citation>
    <scope>NUCLEOTIDE SEQUENCE [LARGE SCALE GENOMIC DNA]</scope>
    <source>
        <strain evidence="7 8">CCM 8864</strain>
    </source>
</reference>
<keyword evidence="4 7" id="KW-0413">Isomerase</keyword>
<dbReference type="SUPFAM" id="SSF56322">
    <property type="entry name" value="ADC synthase"/>
    <property type="match status" value="1"/>
</dbReference>
<evidence type="ECO:0000256" key="4">
    <source>
        <dbReference type="ARBA" id="ARBA00023235"/>
    </source>
</evidence>
<dbReference type="PANTHER" id="PTHR42839">
    <property type="entry name" value="ISOCHORISMATE SYNTHASE ENTC"/>
    <property type="match status" value="1"/>
</dbReference>
<proteinExistence type="inferred from homology"/>
<evidence type="ECO:0000256" key="3">
    <source>
        <dbReference type="ARBA" id="ARBA00012824"/>
    </source>
</evidence>
<dbReference type="RefSeq" id="WP_198734940.1">
    <property type="nucleotide sequence ID" value="NZ_JAEIOT010000004.1"/>
</dbReference>
<comment type="catalytic activity">
    <reaction evidence="1">
        <text>chorismate = isochorismate</text>
        <dbReference type="Rhea" id="RHEA:18985"/>
        <dbReference type="ChEBI" id="CHEBI:29748"/>
        <dbReference type="ChEBI" id="CHEBI:29780"/>
        <dbReference type="EC" id="5.4.4.2"/>
    </reaction>
</comment>
<dbReference type="GO" id="GO:0008909">
    <property type="term" value="F:isochorismate synthase activity"/>
    <property type="evidence" value="ECO:0007669"/>
    <property type="project" value="UniProtKB-EC"/>
</dbReference>
<dbReference type="InterPro" id="IPR004561">
    <property type="entry name" value="IsoChor_synthase"/>
</dbReference>
<dbReference type="NCBIfam" id="TIGR00543">
    <property type="entry name" value="isochor_syn"/>
    <property type="match status" value="1"/>
</dbReference>
<dbReference type="Proteomes" id="UP000625574">
    <property type="component" value="Unassembled WGS sequence"/>
</dbReference>
<dbReference type="PANTHER" id="PTHR42839:SF2">
    <property type="entry name" value="ISOCHORISMATE SYNTHASE ENTC"/>
    <property type="match status" value="1"/>
</dbReference>
<feature type="domain" description="Chorismate-utilising enzyme C-terminal" evidence="6">
    <location>
        <begin position="86"/>
        <end position="348"/>
    </location>
</feature>
<dbReference type="Pfam" id="PF00425">
    <property type="entry name" value="Chorismate_bind"/>
    <property type="match status" value="1"/>
</dbReference>
<protein>
    <recommendedName>
        <fullName evidence="3">isochorismate synthase</fullName>
        <ecNumber evidence="3">5.4.4.2</ecNumber>
    </recommendedName>
    <alternativeName>
        <fullName evidence="5">Isochorismate mutase</fullName>
    </alternativeName>
</protein>